<feature type="transmembrane region" description="Helical" evidence="8">
    <location>
        <begin position="313"/>
        <end position="332"/>
    </location>
</feature>
<evidence type="ECO:0000256" key="4">
    <source>
        <dbReference type="ARBA" id="ARBA00022692"/>
    </source>
</evidence>
<keyword evidence="6 8" id="KW-0472">Membrane</keyword>
<feature type="transmembrane region" description="Helical" evidence="8">
    <location>
        <begin position="224"/>
        <end position="254"/>
    </location>
</feature>
<proteinExistence type="inferred from homology"/>
<feature type="transmembrane region" description="Helical" evidence="8">
    <location>
        <begin position="376"/>
        <end position="397"/>
    </location>
</feature>
<evidence type="ECO:0000256" key="8">
    <source>
        <dbReference type="SAM" id="Phobius"/>
    </source>
</evidence>
<keyword evidence="3" id="KW-0808">Transferase</keyword>
<dbReference type="EMBL" id="CP012333">
    <property type="protein sequence ID" value="AKU93493.1"/>
    <property type="molecule type" value="Genomic_DNA"/>
</dbReference>
<dbReference type="AlphaFoldDB" id="A0A0K1PIX3"/>
<dbReference type="OrthoDB" id="7064270at2"/>
<dbReference type="RefSeq" id="WP_146645112.1">
    <property type="nucleotide sequence ID" value="NZ_CP012333.1"/>
</dbReference>
<keyword evidence="10" id="KW-1185">Reference proteome</keyword>
<protein>
    <recommendedName>
        <fullName evidence="11">DUF2029 domain-containing protein</fullName>
    </recommendedName>
</protein>
<evidence type="ECO:0000256" key="2">
    <source>
        <dbReference type="ARBA" id="ARBA00022475"/>
    </source>
</evidence>
<accession>A0A0K1PIX3</accession>
<dbReference type="Proteomes" id="UP000064967">
    <property type="component" value="Chromosome"/>
</dbReference>
<organism evidence="9 10">
    <name type="scientific">Labilithrix luteola</name>
    <dbReference type="NCBI Taxonomy" id="1391654"/>
    <lineage>
        <taxon>Bacteria</taxon>
        <taxon>Pseudomonadati</taxon>
        <taxon>Myxococcota</taxon>
        <taxon>Polyangia</taxon>
        <taxon>Polyangiales</taxon>
        <taxon>Labilitrichaceae</taxon>
        <taxon>Labilithrix</taxon>
    </lineage>
</organism>
<name>A0A0K1PIX3_9BACT</name>
<dbReference type="InterPro" id="IPR018584">
    <property type="entry name" value="GT87"/>
</dbReference>
<evidence type="ECO:0000256" key="3">
    <source>
        <dbReference type="ARBA" id="ARBA00022679"/>
    </source>
</evidence>
<evidence type="ECO:0000313" key="9">
    <source>
        <dbReference type="EMBL" id="AKU93493.1"/>
    </source>
</evidence>
<evidence type="ECO:0000313" key="10">
    <source>
        <dbReference type="Proteomes" id="UP000064967"/>
    </source>
</evidence>
<dbReference type="STRING" id="1391654.AKJ09_00157"/>
<evidence type="ECO:0000256" key="6">
    <source>
        <dbReference type="ARBA" id="ARBA00023136"/>
    </source>
</evidence>
<comment type="subcellular location">
    <subcellularLocation>
        <location evidence="1">Cell membrane</location>
        <topology evidence="1">Multi-pass membrane protein</topology>
    </subcellularLocation>
</comment>
<keyword evidence="5 8" id="KW-1133">Transmembrane helix</keyword>
<keyword evidence="4 8" id="KW-0812">Transmembrane</keyword>
<evidence type="ECO:0008006" key="11">
    <source>
        <dbReference type="Google" id="ProtNLM"/>
    </source>
</evidence>
<comment type="similarity">
    <text evidence="7">Belongs to the glycosyltransferase 87 family.</text>
</comment>
<feature type="transmembrane region" description="Helical" evidence="8">
    <location>
        <begin position="192"/>
        <end position="217"/>
    </location>
</feature>
<evidence type="ECO:0000256" key="7">
    <source>
        <dbReference type="ARBA" id="ARBA00024033"/>
    </source>
</evidence>
<evidence type="ECO:0000256" key="5">
    <source>
        <dbReference type="ARBA" id="ARBA00022989"/>
    </source>
</evidence>
<dbReference type="Pfam" id="PF09594">
    <property type="entry name" value="GT87"/>
    <property type="match status" value="1"/>
</dbReference>
<feature type="transmembrane region" description="Helical" evidence="8">
    <location>
        <begin position="155"/>
        <end position="180"/>
    </location>
</feature>
<keyword evidence="2" id="KW-1003">Cell membrane</keyword>
<gene>
    <name evidence="9" type="ORF">AKJ09_00157</name>
</gene>
<sequence>MERDESNENEARGNAGDVRAEHWLDERRLRTYPKVVVGLLVVSTLALLSTMRGMVDRGGEPLGYDFVTFWAASFMALKGRAAEAYDLRAIFEAEKTAVPALRATFAWFYPPTFHLVVLPLALLPYLASYLAFVVATLAGYVAVFRRIVRNREAMWCLAAFPGIWIDALHGQNAFLTSALIGAALLNLRSRPILAGVWIGLLAVKPHLALVFPVVLIATRAWRTLATAAVVATLFLALGTAVLGSNALFAFVHGLSFARSAVENGVLPWDKMPTVFAMVRLCGAPVALAWAAHALVACGAIHAVYKVWRRTDSLAIRGAAFTVTTLLVSPYLFDYDLTLLAFPLAWMSLTGQRLGWNRFEREWLVAAWLLPLATPTVASAVGAQVGPPVLLALLAIAVRQSRVHSESRDAQTL</sequence>
<dbReference type="KEGG" id="llu:AKJ09_00157"/>
<dbReference type="GO" id="GO:0016758">
    <property type="term" value="F:hexosyltransferase activity"/>
    <property type="evidence" value="ECO:0007669"/>
    <property type="project" value="InterPro"/>
</dbReference>
<feature type="transmembrane region" description="Helical" evidence="8">
    <location>
        <begin position="35"/>
        <end position="55"/>
    </location>
</feature>
<evidence type="ECO:0000256" key="1">
    <source>
        <dbReference type="ARBA" id="ARBA00004651"/>
    </source>
</evidence>
<dbReference type="GO" id="GO:0005886">
    <property type="term" value="C:plasma membrane"/>
    <property type="evidence" value="ECO:0007669"/>
    <property type="project" value="UniProtKB-SubCell"/>
</dbReference>
<feature type="transmembrane region" description="Helical" evidence="8">
    <location>
        <begin position="274"/>
        <end position="301"/>
    </location>
</feature>
<feature type="transmembrane region" description="Helical" evidence="8">
    <location>
        <begin position="122"/>
        <end position="143"/>
    </location>
</feature>
<reference evidence="9 10" key="1">
    <citation type="submission" date="2015-08" db="EMBL/GenBank/DDBJ databases">
        <authorList>
            <person name="Babu N.S."/>
            <person name="Beckwith C.J."/>
            <person name="Beseler K.G."/>
            <person name="Brison A."/>
            <person name="Carone J.V."/>
            <person name="Caskin T.P."/>
            <person name="Diamond M."/>
            <person name="Durham M.E."/>
            <person name="Foxe J.M."/>
            <person name="Go M."/>
            <person name="Henderson B.A."/>
            <person name="Jones I.B."/>
            <person name="McGettigan J.A."/>
            <person name="Micheletti S.J."/>
            <person name="Nasrallah M.E."/>
            <person name="Ortiz D."/>
            <person name="Piller C.R."/>
            <person name="Privatt S.R."/>
            <person name="Schneider S.L."/>
            <person name="Sharp S."/>
            <person name="Smith T.C."/>
            <person name="Stanton J.D."/>
            <person name="Ullery H.E."/>
            <person name="Wilson R.J."/>
            <person name="Serrano M.G."/>
            <person name="Buck G."/>
            <person name="Lee V."/>
            <person name="Wang Y."/>
            <person name="Carvalho R."/>
            <person name="Voegtly L."/>
            <person name="Shi R."/>
            <person name="Duckworth R."/>
            <person name="Johnson A."/>
            <person name="Loviza R."/>
            <person name="Walstead R."/>
            <person name="Shah Z."/>
            <person name="Kiflezghi M."/>
            <person name="Wade K."/>
            <person name="Ball S.L."/>
            <person name="Bradley K.W."/>
            <person name="Asai D.J."/>
            <person name="Bowman C.A."/>
            <person name="Russell D.A."/>
            <person name="Pope W.H."/>
            <person name="Jacobs-Sera D."/>
            <person name="Hendrix R.W."/>
            <person name="Hatfull G.F."/>
        </authorList>
    </citation>
    <scope>NUCLEOTIDE SEQUENCE [LARGE SCALE GENOMIC DNA]</scope>
    <source>
        <strain evidence="9 10">DSM 27648</strain>
    </source>
</reference>